<protein>
    <submittedName>
        <fullName evidence="2">Uncharacterized protein</fullName>
    </submittedName>
</protein>
<reference evidence="2" key="1">
    <citation type="submission" date="2023-06" db="EMBL/GenBank/DDBJ databases">
        <authorList>
            <person name="Noh H."/>
        </authorList>
    </citation>
    <scope>NUCLEOTIDE SEQUENCE</scope>
    <source>
        <strain evidence="2">DUCC20226</strain>
    </source>
</reference>
<dbReference type="Proteomes" id="UP001265746">
    <property type="component" value="Unassembled WGS sequence"/>
</dbReference>
<evidence type="ECO:0000313" key="3">
    <source>
        <dbReference type="Proteomes" id="UP001265746"/>
    </source>
</evidence>
<sequence>MVNALLGDSVGAATTPSLARGQRLNGHMDKLRQTSNLARALVTWRPSPPCWNLHVIPAVISIRLPPAKFGLGLARRGGALVGGGQGFTVGRDTQSITRRGVPRGGKKHGLLVASKCAATHVMSSRNQQHLRGKSPLSVGRHP</sequence>
<evidence type="ECO:0000256" key="1">
    <source>
        <dbReference type="SAM" id="MobiDB-lite"/>
    </source>
</evidence>
<dbReference type="EMBL" id="JAUJFL010000002">
    <property type="protein sequence ID" value="KAK2610813.1"/>
    <property type="molecule type" value="Genomic_DNA"/>
</dbReference>
<feature type="region of interest" description="Disordered" evidence="1">
    <location>
        <begin position="123"/>
        <end position="142"/>
    </location>
</feature>
<proteinExistence type="predicted"/>
<gene>
    <name evidence="2" type="ORF">N8I77_004214</name>
</gene>
<comment type="caution">
    <text evidence="2">The sequence shown here is derived from an EMBL/GenBank/DDBJ whole genome shotgun (WGS) entry which is preliminary data.</text>
</comment>
<keyword evidence="3" id="KW-1185">Reference proteome</keyword>
<accession>A0AAD9SKF6</accession>
<dbReference type="AlphaFoldDB" id="A0AAD9SKF6"/>
<evidence type="ECO:0000313" key="2">
    <source>
        <dbReference type="EMBL" id="KAK2610813.1"/>
    </source>
</evidence>
<name>A0AAD9SKF6_PHOAM</name>
<organism evidence="2 3">
    <name type="scientific">Phomopsis amygdali</name>
    <name type="common">Fusicoccum amygdali</name>
    <dbReference type="NCBI Taxonomy" id="1214568"/>
    <lineage>
        <taxon>Eukaryota</taxon>
        <taxon>Fungi</taxon>
        <taxon>Dikarya</taxon>
        <taxon>Ascomycota</taxon>
        <taxon>Pezizomycotina</taxon>
        <taxon>Sordariomycetes</taxon>
        <taxon>Sordariomycetidae</taxon>
        <taxon>Diaporthales</taxon>
        <taxon>Diaporthaceae</taxon>
        <taxon>Diaporthe</taxon>
    </lineage>
</organism>